<reference evidence="4 5" key="2">
    <citation type="submission" date="2024-05" db="EMBL/GenBank/DDBJ databases">
        <authorList>
            <person name="Chen Y."/>
            <person name="Shah S."/>
            <person name="Dougan E. K."/>
            <person name="Thang M."/>
            <person name="Chan C."/>
        </authorList>
    </citation>
    <scope>NUCLEOTIDE SEQUENCE [LARGE SCALE GENOMIC DNA]</scope>
</reference>
<dbReference type="OrthoDB" id="411244at2759"/>
<accession>A0A9P1BZY1</accession>
<name>A0A9P1BZY1_9DINO</name>
<dbReference type="EMBL" id="CAMXCT010000723">
    <property type="protein sequence ID" value="CAI3982516.1"/>
    <property type="molecule type" value="Genomic_DNA"/>
</dbReference>
<dbReference type="Gene3D" id="3.30.710.10">
    <property type="entry name" value="Potassium Channel Kv1.1, Chain A"/>
    <property type="match status" value="1"/>
</dbReference>
<dbReference type="EMBL" id="CAMXCT020000723">
    <property type="protein sequence ID" value="CAL1135891.1"/>
    <property type="molecule type" value="Genomic_DNA"/>
</dbReference>
<dbReference type="InterPro" id="IPR011333">
    <property type="entry name" value="SKP1/BTB/POZ_sf"/>
</dbReference>
<dbReference type="SUPFAM" id="SSF54695">
    <property type="entry name" value="POZ domain"/>
    <property type="match status" value="1"/>
</dbReference>
<dbReference type="Pfam" id="PF00651">
    <property type="entry name" value="BTB"/>
    <property type="match status" value="1"/>
</dbReference>
<dbReference type="Proteomes" id="UP001152797">
    <property type="component" value="Unassembled WGS sequence"/>
</dbReference>
<gene>
    <name evidence="3" type="ORF">C1SCF055_LOCUS10203</name>
</gene>
<feature type="region of interest" description="Disordered" evidence="1">
    <location>
        <begin position="549"/>
        <end position="591"/>
    </location>
</feature>
<sequence length="1631" mass="179657">MAMSFHGLCSGPQWPHVASICRGRILRLAFQSTVLAWKLPMASTFELASRGLIFLPGEGLDWSLVDLDGQLQQSTEEDNPAKGANSNSAFAPGKLRWNPYSVTLYKVASTLNSGNCLLPPQLGWVVVDGLAPAPSMSPCQEESTRPEKILAAAMPGKLLKRIAASSPSAEKVQSSIHPPWRTAVQQSLPRVIRWGTLETSTARKQNAKALTSSFSLPDFQLAPEPSASSTLKGRRIPALKDAKAGETVLLVFSVILSRPSVHTEWGAVFDKQQLVSTGRRVVSGIEPHTPFDRWNTWQMVRGRQDMCIRRGDQLLKQNGGWAFSEVPLESPEGFEDLSGMEDDAVEGVCDTMLVMDFGRFVQRPCPPQPPRMEPWEVGYGLRVEIDSFLAGPYEEDVLAWALILKEEVADANLGSETLGKAESCWRAYNSESGKGAEEKPAQEVPPREVVVSGQDPRALGLALAEVYGERTRRGLQHAKDYYTELPPISCSTKQWQDLAALAQKGAVLCCPAAAAFFDGLKEGLGWDVYETMLDFEVYTLELQRRSRDEARQRRAVSSSSGSSSESFVEVNLGDESHSSEESVDEPCEKRKKLPKNGRCTGFAIAGDTTTIGGTGRAVLASQTVDLPGILYGFGDFDCVLRLQLPSVELLVYDSDGRLCPVGLNSAGLGICVFNLHDRQTDGFQQPSLSVQTVVWELLLCGHTMSSALTWLRGLALQPMCGSALLLVDDSGAVTVELNPGGPVIGEVRQAEAVARSNHPILPESNATFGGNRRAHLDSQRRLEAVQRVLEQRATEVAAQVDAAAALSILRKAKKVRNLSTLAIISLSPPQGQLLVEFRERQEVSASEAARFAVNPIIHDVEVAAIMADGRGPISLLLAEGVKTGRTYTACIAMLTDVGWSAFSYPSRSVHVKQRPGLMDGILSLVLPPEDEQMLMMSALSNLKKSEPKRSVPFFILPSHLQPGFSAPVATKSSTMDPCELLSKRRLLKMSLVLPNGRPKGLHVAEEGGNTLLVAEEGSWQGKENSPMLNLSNMSVPWRLCSGDFIVRINGLAGAEKMLQELNRNPPVLAIEILRGCGGKKESETAQVFDLDRELDDHCQRLVSEIRTHGLLSSDAELASLLVGGRDDLIQKALDKAQKFKNDVVPKRPSDGAPVPEAEDMDNAIKMEAQRRLLVLRRFHMMESCAKESEKGQLSEACRLLQVAMADASFSAAKLGQKIEEFKQFGGSAVRASAPAQILLKRAIFQRELWHWRERLRSERRDLKEAVEEMVRMEMMDQEHTKRFPGRPMNQDDVEKIVQARNVLDRQVRQGRSFRRQLIFDMAEAEAVLNRNLHSAAGQRKLSPEEEYARFNPERTLSVGKKKGWYSSVRTHYLNFGELLFADEEGKDVKFQTKDGAAMAHSSVLRAVSKPFRQMLSGEMSEGRTKTIELPDSTRADLLFFLRLLYTGQVDEADWDGLTGTPNFHVQAPNDAEPASASLLDGVYLAAGTFRGAPKFLNSNQVLLYRGNDEDQEGPCWKLSWKEDGDDDEDSDEANERLLLEQLWSQEDVTEDVPDHKIGWDFSQKGGTASAPPTGCWTPEKGVGIWGSPGKNSVMVSKLDNPPLQLLLNALGLAKKYIVEYMVRWLMEATTE</sequence>
<organism evidence="3">
    <name type="scientific">Cladocopium goreaui</name>
    <dbReference type="NCBI Taxonomy" id="2562237"/>
    <lineage>
        <taxon>Eukaryota</taxon>
        <taxon>Sar</taxon>
        <taxon>Alveolata</taxon>
        <taxon>Dinophyceae</taxon>
        <taxon>Suessiales</taxon>
        <taxon>Symbiodiniaceae</taxon>
        <taxon>Cladocopium</taxon>
    </lineage>
</organism>
<evidence type="ECO:0000259" key="2">
    <source>
        <dbReference type="PROSITE" id="PS50097"/>
    </source>
</evidence>
<feature type="compositionally biased region" description="Low complexity" evidence="1">
    <location>
        <begin position="555"/>
        <end position="566"/>
    </location>
</feature>
<evidence type="ECO:0000313" key="4">
    <source>
        <dbReference type="EMBL" id="CAL4769828.1"/>
    </source>
</evidence>
<proteinExistence type="predicted"/>
<feature type="domain" description="BTB" evidence="2">
    <location>
        <begin position="1386"/>
        <end position="1453"/>
    </location>
</feature>
<dbReference type="EMBL" id="CAMXCT030000723">
    <property type="protein sequence ID" value="CAL4769828.1"/>
    <property type="molecule type" value="Genomic_DNA"/>
</dbReference>
<dbReference type="PROSITE" id="PS50097">
    <property type="entry name" value="BTB"/>
    <property type="match status" value="1"/>
</dbReference>
<feature type="non-terminal residue" evidence="3">
    <location>
        <position position="1631"/>
    </location>
</feature>
<reference evidence="3" key="1">
    <citation type="submission" date="2022-10" db="EMBL/GenBank/DDBJ databases">
        <authorList>
            <person name="Chen Y."/>
            <person name="Dougan E. K."/>
            <person name="Chan C."/>
            <person name="Rhodes N."/>
            <person name="Thang M."/>
        </authorList>
    </citation>
    <scope>NUCLEOTIDE SEQUENCE</scope>
</reference>
<evidence type="ECO:0000313" key="5">
    <source>
        <dbReference type="Proteomes" id="UP001152797"/>
    </source>
</evidence>
<comment type="caution">
    <text evidence="3">The sequence shown here is derived from an EMBL/GenBank/DDBJ whole genome shotgun (WGS) entry which is preliminary data.</text>
</comment>
<dbReference type="InterPro" id="IPR000210">
    <property type="entry name" value="BTB/POZ_dom"/>
</dbReference>
<evidence type="ECO:0000256" key="1">
    <source>
        <dbReference type="SAM" id="MobiDB-lite"/>
    </source>
</evidence>
<protein>
    <submittedName>
        <fullName evidence="4">Group XIIA secretory phospholipase A2</fullName>
    </submittedName>
</protein>
<dbReference type="CDD" id="cd18186">
    <property type="entry name" value="BTB_POZ_ZBTB_KLHL-like"/>
    <property type="match status" value="1"/>
</dbReference>
<evidence type="ECO:0000313" key="3">
    <source>
        <dbReference type="EMBL" id="CAI3982516.1"/>
    </source>
</evidence>
<dbReference type="Gene3D" id="3.60.60.10">
    <property type="entry name" value="Penicillin V Acylase, Chain A"/>
    <property type="match status" value="1"/>
</dbReference>
<keyword evidence="5" id="KW-1185">Reference proteome</keyword>